<comment type="subcellular location">
    <subcellularLocation>
        <location evidence="1">Membrane</location>
        <topology evidence="1">Multi-pass membrane protein</topology>
    </subcellularLocation>
</comment>
<feature type="transmembrane region" description="Helical" evidence="3">
    <location>
        <begin position="101"/>
        <end position="119"/>
    </location>
</feature>
<dbReference type="InterPro" id="IPR020846">
    <property type="entry name" value="MFS_dom"/>
</dbReference>
<feature type="transmembrane region" description="Helical" evidence="3">
    <location>
        <begin position="322"/>
        <end position="341"/>
    </location>
</feature>
<evidence type="ECO:0000256" key="2">
    <source>
        <dbReference type="ARBA" id="ARBA00006727"/>
    </source>
</evidence>
<feature type="transmembrane region" description="Helical" evidence="3">
    <location>
        <begin position="29"/>
        <end position="49"/>
    </location>
</feature>
<feature type="transmembrane region" description="Helical" evidence="3">
    <location>
        <begin position="131"/>
        <end position="152"/>
    </location>
</feature>
<accession>A0A8H3IBI1</accession>
<dbReference type="GO" id="GO:0016020">
    <property type="term" value="C:membrane"/>
    <property type="evidence" value="ECO:0007669"/>
    <property type="project" value="UniProtKB-SubCell"/>
</dbReference>
<comment type="caution">
    <text evidence="5">The sequence shown here is derived from an EMBL/GenBank/DDBJ whole genome shotgun (WGS) entry which is preliminary data.</text>
</comment>
<evidence type="ECO:0000256" key="3">
    <source>
        <dbReference type="SAM" id="Phobius"/>
    </source>
</evidence>
<name>A0A8H3IBI1_9LECA</name>
<gene>
    <name evidence="5" type="ORF">HETSPECPRED_009601</name>
</gene>
<dbReference type="InterPro" id="IPR036259">
    <property type="entry name" value="MFS_trans_sf"/>
</dbReference>
<feature type="transmembrane region" description="Helical" evidence="3">
    <location>
        <begin position="70"/>
        <end position="89"/>
    </location>
</feature>
<feature type="transmembrane region" description="Helical" evidence="3">
    <location>
        <begin position="361"/>
        <end position="381"/>
    </location>
</feature>
<dbReference type="InterPro" id="IPR011701">
    <property type="entry name" value="MFS"/>
</dbReference>
<feature type="transmembrane region" description="Helical" evidence="3">
    <location>
        <begin position="267"/>
        <end position="286"/>
    </location>
</feature>
<keyword evidence="3" id="KW-0812">Transmembrane</keyword>
<feature type="domain" description="Major facilitator superfamily (MFS) profile" evidence="4">
    <location>
        <begin position="31"/>
        <end position="422"/>
    </location>
</feature>
<dbReference type="PANTHER" id="PTHR11360">
    <property type="entry name" value="MONOCARBOXYLATE TRANSPORTER"/>
    <property type="match status" value="1"/>
</dbReference>
<comment type="similarity">
    <text evidence="2">Belongs to the major facilitator superfamily. Monocarboxylate porter (TC 2.A.1.13) family.</text>
</comment>
<dbReference type="AlphaFoldDB" id="A0A8H3IBI1"/>
<proteinExistence type="inferred from homology"/>
<evidence type="ECO:0000259" key="4">
    <source>
        <dbReference type="PROSITE" id="PS50850"/>
    </source>
</evidence>
<dbReference type="PANTHER" id="PTHR11360:SF234">
    <property type="entry name" value="MFS-TYPE TRANSPORTER DBAD-RELATED"/>
    <property type="match status" value="1"/>
</dbReference>
<protein>
    <recommendedName>
        <fullName evidence="4">Major facilitator superfamily (MFS) profile domain-containing protein</fullName>
    </recommendedName>
</protein>
<feature type="transmembrane region" description="Helical" evidence="3">
    <location>
        <begin position="292"/>
        <end position="315"/>
    </location>
</feature>
<dbReference type="PROSITE" id="PS50850">
    <property type="entry name" value="MFS"/>
    <property type="match status" value="1"/>
</dbReference>
<dbReference type="InterPro" id="IPR050327">
    <property type="entry name" value="Proton-linked_MCT"/>
</dbReference>
<dbReference type="Gene3D" id="1.20.1250.20">
    <property type="entry name" value="MFS general substrate transporter like domains"/>
    <property type="match status" value="2"/>
</dbReference>
<dbReference type="Pfam" id="PF07690">
    <property type="entry name" value="MFS_1"/>
    <property type="match status" value="1"/>
</dbReference>
<feature type="transmembrane region" description="Helical" evidence="3">
    <location>
        <begin position="189"/>
        <end position="212"/>
    </location>
</feature>
<evidence type="ECO:0000256" key="1">
    <source>
        <dbReference type="ARBA" id="ARBA00004141"/>
    </source>
</evidence>
<dbReference type="SUPFAM" id="SSF103473">
    <property type="entry name" value="MFS general substrate transporter"/>
    <property type="match status" value="1"/>
</dbReference>
<dbReference type="OrthoDB" id="6509908at2759"/>
<dbReference type="GO" id="GO:0022857">
    <property type="term" value="F:transmembrane transporter activity"/>
    <property type="evidence" value="ECO:0007669"/>
    <property type="project" value="InterPro"/>
</dbReference>
<feature type="transmembrane region" description="Helical" evidence="3">
    <location>
        <begin position="232"/>
        <end position="255"/>
    </location>
</feature>
<sequence length="422" mass="44458">MEESAEHPETLTAKPALQDQAKVPPNGGMFAWLQVAASFCIFSSTWGIINMYGVYQTYYTSSLPSSSPSAISWIGSLQAFLLFLVGSLVGPVYDAGYGRSLLVIGALLSVFGLFMTSICKQYWQVLLSQGIVAGAGFGCLSLPGVTVVSQYFNTKKAFATGIASLGSSIGGVVYPIVFTQLQPRIGAGWASRVIAFTVLVTLVLPVTVMRPLNYAAKRRSLVDLSAFREAPYVLFGCGLILGYMGIYVVFVYVQLYAVARVGISPSLGFYLLAIINAGSSLGRVLPNFAADYLGTLNMQVLFVSVAAVLSLCLLAIHQASGLIAFCVLYGFFTGTFISLPAPTVASLSPNLAFLGGRMSMAFMSAGIGQLVGPPVAGAILASGDGHNWTMLQVWSGTLLALSGLCMLGARVTKVGWGLMGKA</sequence>
<feature type="transmembrane region" description="Helical" evidence="3">
    <location>
        <begin position="393"/>
        <end position="412"/>
    </location>
</feature>
<keyword evidence="3" id="KW-0472">Membrane</keyword>
<dbReference type="Proteomes" id="UP000664521">
    <property type="component" value="Unassembled WGS sequence"/>
</dbReference>
<feature type="transmembrane region" description="Helical" evidence="3">
    <location>
        <begin position="158"/>
        <end position="177"/>
    </location>
</feature>
<evidence type="ECO:0000313" key="5">
    <source>
        <dbReference type="EMBL" id="CAF9910085.1"/>
    </source>
</evidence>
<reference evidence="5" key="1">
    <citation type="submission" date="2021-03" db="EMBL/GenBank/DDBJ databases">
        <authorList>
            <person name="Tagirdzhanova G."/>
        </authorList>
    </citation>
    <scope>NUCLEOTIDE SEQUENCE</scope>
</reference>
<keyword evidence="6" id="KW-1185">Reference proteome</keyword>
<organism evidence="5 6">
    <name type="scientific">Heterodermia speciosa</name>
    <dbReference type="NCBI Taxonomy" id="116794"/>
    <lineage>
        <taxon>Eukaryota</taxon>
        <taxon>Fungi</taxon>
        <taxon>Dikarya</taxon>
        <taxon>Ascomycota</taxon>
        <taxon>Pezizomycotina</taxon>
        <taxon>Lecanoromycetes</taxon>
        <taxon>OSLEUM clade</taxon>
        <taxon>Lecanoromycetidae</taxon>
        <taxon>Caliciales</taxon>
        <taxon>Physciaceae</taxon>
        <taxon>Heterodermia</taxon>
    </lineage>
</organism>
<keyword evidence="3" id="KW-1133">Transmembrane helix</keyword>
<evidence type="ECO:0000313" key="6">
    <source>
        <dbReference type="Proteomes" id="UP000664521"/>
    </source>
</evidence>
<dbReference type="EMBL" id="CAJPDS010000008">
    <property type="protein sequence ID" value="CAF9910085.1"/>
    <property type="molecule type" value="Genomic_DNA"/>
</dbReference>